<dbReference type="AlphaFoldDB" id="A0A1H1VWR8"/>
<dbReference type="Proteomes" id="UP000199103">
    <property type="component" value="Chromosome I"/>
</dbReference>
<keyword evidence="4" id="KW-1185">Reference proteome</keyword>
<dbReference type="RefSeq" id="WP_091526652.1">
    <property type="nucleotide sequence ID" value="NZ_LT629772.1"/>
</dbReference>
<dbReference type="InterPro" id="IPR050300">
    <property type="entry name" value="GDXG_lipolytic_enzyme"/>
</dbReference>
<dbReference type="Pfam" id="PF20434">
    <property type="entry name" value="BD-FAE"/>
    <property type="match status" value="1"/>
</dbReference>
<dbReference type="STRING" id="630515.SAMN04489812_3374"/>
<evidence type="ECO:0000256" key="1">
    <source>
        <dbReference type="ARBA" id="ARBA00022801"/>
    </source>
</evidence>
<evidence type="ECO:0000313" key="4">
    <source>
        <dbReference type="Proteomes" id="UP000199103"/>
    </source>
</evidence>
<dbReference type="EMBL" id="LT629772">
    <property type="protein sequence ID" value="SDS88901.1"/>
    <property type="molecule type" value="Genomic_DNA"/>
</dbReference>
<sequence>MSRTRLRYGDHPSHWVDLTVPDRPTDRPLPVIIFLHGGYWRDLHAADQVEPLIADLADRELALVNVEYRRTGDDPQHGDGGWPATFNDVAAAIDLLGRFRPGGHRDRPAADLDGVVLALDRVVAVGHSAGAHLAAWAAARPGLPTGAPGAGPRVRLSGYVSLAGVLDLITGAEQRLDDGAVQALLGGEPADRPEVYPIASPLSRVPIGVPGVCLHGTADDRVPIDQSVRFVEAAVAAGDRCRLVTLPGVDHFSYLDPTSAAWSAAKSAALELIG</sequence>
<keyword evidence="1 3" id="KW-0378">Hydrolase</keyword>
<dbReference type="Gene3D" id="3.40.50.1820">
    <property type="entry name" value="alpha/beta hydrolase"/>
    <property type="match status" value="1"/>
</dbReference>
<feature type="domain" description="BD-FAE-like" evidence="2">
    <location>
        <begin position="17"/>
        <end position="232"/>
    </location>
</feature>
<reference evidence="3 4" key="1">
    <citation type="submission" date="2016-10" db="EMBL/GenBank/DDBJ databases">
        <authorList>
            <person name="de Groot N.N."/>
        </authorList>
    </citation>
    <scope>NUCLEOTIDE SEQUENCE [LARGE SCALE GENOMIC DNA]</scope>
    <source>
        <strain evidence="3 4">DSM 21800</strain>
    </source>
</reference>
<dbReference type="InterPro" id="IPR029058">
    <property type="entry name" value="AB_hydrolase_fold"/>
</dbReference>
<evidence type="ECO:0000259" key="2">
    <source>
        <dbReference type="Pfam" id="PF20434"/>
    </source>
</evidence>
<dbReference type="GO" id="GO:0016787">
    <property type="term" value="F:hydrolase activity"/>
    <property type="evidence" value="ECO:0007669"/>
    <property type="project" value="UniProtKB-KW"/>
</dbReference>
<organism evidence="3 4">
    <name type="scientific">Microlunatus soli</name>
    <dbReference type="NCBI Taxonomy" id="630515"/>
    <lineage>
        <taxon>Bacteria</taxon>
        <taxon>Bacillati</taxon>
        <taxon>Actinomycetota</taxon>
        <taxon>Actinomycetes</taxon>
        <taxon>Propionibacteriales</taxon>
        <taxon>Propionibacteriaceae</taxon>
        <taxon>Microlunatus</taxon>
    </lineage>
</organism>
<dbReference type="OrthoDB" id="3728055at2"/>
<gene>
    <name evidence="3" type="ORF">SAMN04489812_3374</name>
</gene>
<dbReference type="PANTHER" id="PTHR48081">
    <property type="entry name" value="AB HYDROLASE SUPERFAMILY PROTEIN C4A8.06C"/>
    <property type="match status" value="1"/>
</dbReference>
<name>A0A1H1VWR8_9ACTN</name>
<accession>A0A1H1VWR8</accession>
<evidence type="ECO:0000313" key="3">
    <source>
        <dbReference type="EMBL" id="SDS88901.1"/>
    </source>
</evidence>
<dbReference type="SUPFAM" id="SSF53474">
    <property type="entry name" value="alpha/beta-Hydrolases"/>
    <property type="match status" value="1"/>
</dbReference>
<proteinExistence type="predicted"/>
<dbReference type="InterPro" id="IPR049492">
    <property type="entry name" value="BD-FAE-like_dom"/>
</dbReference>
<protein>
    <submittedName>
        <fullName evidence="3">Alpha/beta hydrolase family protein</fullName>
    </submittedName>
</protein>